<dbReference type="KEGG" id="fli:Fleli_2850"/>
<sequence length="193" mass="22838" precursor="true">MMVKIEELQLTTAFQNYVEKASKIDSTIAKNYQNFVFEKGRTDSEIIDFYFDTDSYLQAFHYSRFEVQLAQMYYEDVKTLIDKFSLSPYTLNIEDAQIIPIIFPKRKDDKFTDEYRIETLTCFPFEKKKAKIVFPENIKTTFDENGFIIIPKELRKGKDTRFDILVQLACGKDTILNINLNSESRKKYFANEK</sequence>
<evidence type="ECO:0000313" key="1">
    <source>
        <dbReference type="EMBL" id="AFM05203.1"/>
    </source>
</evidence>
<dbReference type="HOGENOM" id="CLU_1406931_0_0_10"/>
<reference evidence="2" key="1">
    <citation type="submission" date="2012-06" db="EMBL/GenBank/DDBJ databases">
        <title>The complete genome of Flexibacter litoralis DSM 6794.</title>
        <authorList>
            <person name="Lucas S."/>
            <person name="Copeland A."/>
            <person name="Lapidus A."/>
            <person name="Glavina del Rio T."/>
            <person name="Dalin E."/>
            <person name="Tice H."/>
            <person name="Bruce D."/>
            <person name="Goodwin L."/>
            <person name="Pitluck S."/>
            <person name="Peters L."/>
            <person name="Ovchinnikova G."/>
            <person name="Lu M."/>
            <person name="Kyrpides N."/>
            <person name="Mavromatis K."/>
            <person name="Ivanova N."/>
            <person name="Brettin T."/>
            <person name="Detter J.C."/>
            <person name="Han C."/>
            <person name="Larimer F."/>
            <person name="Land M."/>
            <person name="Hauser L."/>
            <person name="Markowitz V."/>
            <person name="Cheng J.-F."/>
            <person name="Hugenholtz P."/>
            <person name="Woyke T."/>
            <person name="Wu D."/>
            <person name="Spring S."/>
            <person name="Lang E."/>
            <person name="Kopitz M."/>
            <person name="Brambilla E."/>
            <person name="Klenk H.-P."/>
            <person name="Eisen J.A."/>
        </authorList>
    </citation>
    <scope>NUCLEOTIDE SEQUENCE [LARGE SCALE GENOMIC DNA]</scope>
    <source>
        <strain evidence="2">ATCC 23117 / DSM 6794 / NBRC 15988 / NCIMB 1366 / Sio-4</strain>
    </source>
</reference>
<dbReference type="STRING" id="880071.Fleli_2850"/>
<dbReference type="RefSeq" id="WP_014798637.1">
    <property type="nucleotide sequence ID" value="NC_018018.1"/>
</dbReference>
<dbReference type="EMBL" id="CP003345">
    <property type="protein sequence ID" value="AFM05203.1"/>
    <property type="molecule type" value="Genomic_DNA"/>
</dbReference>
<proteinExistence type="predicted"/>
<accession>I4AML8</accession>
<organism evidence="1 2">
    <name type="scientific">Bernardetia litoralis (strain ATCC 23117 / DSM 6794 / NBRC 15988 / NCIMB 1366 / Fx l1 / Sio-4)</name>
    <name type="common">Flexibacter litoralis</name>
    <dbReference type="NCBI Taxonomy" id="880071"/>
    <lineage>
        <taxon>Bacteria</taxon>
        <taxon>Pseudomonadati</taxon>
        <taxon>Bacteroidota</taxon>
        <taxon>Cytophagia</taxon>
        <taxon>Cytophagales</taxon>
        <taxon>Bernardetiaceae</taxon>
        <taxon>Bernardetia</taxon>
    </lineage>
</organism>
<protein>
    <submittedName>
        <fullName evidence="1">Uncharacterized protein</fullName>
    </submittedName>
</protein>
<name>I4AML8_BERLS</name>
<evidence type="ECO:0000313" key="2">
    <source>
        <dbReference type="Proteomes" id="UP000006054"/>
    </source>
</evidence>
<gene>
    <name evidence="1" type="ordered locus">Fleli_2850</name>
</gene>
<dbReference type="Proteomes" id="UP000006054">
    <property type="component" value="Chromosome"/>
</dbReference>
<keyword evidence="2" id="KW-1185">Reference proteome</keyword>
<dbReference type="AlphaFoldDB" id="I4AML8"/>